<evidence type="ECO:0000313" key="2">
    <source>
        <dbReference type="EMBL" id="AXC13836.1"/>
    </source>
</evidence>
<name>A0A2Z5G5K6_9BACT</name>
<reference evidence="2 3" key="1">
    <citation type="journal article" date="2018" name="Front. Microbiol.">
        <title>Hydrolytic Capabilities as a Key to Environmental Success: Chitinolytic and Cellulolytic Acidobacteria From Acidic Sub-arctic Soils and Boreal Peatlands.</title>
        <authorList>
            <person name="Belova S.E."/>
            <person name="Ravin N.V."/>
            <person name="Pankratov T.A."/>
            <person name="Rakitin A.L."/>
            <person name="Ivanova A.A."/>
            <person name="Beletsky A.V."/>
            <person name="Mardanov A.V."/>
            <person name="Sinninghe Damste J.S."/>
            <person name="Dedysh S.N."/>
        </authorList>
    </citation>
    <scope>NUCLEOTIDE SEQUENCE [LARGE SCALE GENOMIC DNA]</scope>
    <source>
        <strain evidence="2 3">SBC82</strain>
    </source>
</reference>
<protein>
    <submittedName>
        <fullName evidence="2">Uncharacterized protein</fullName>
    </submittedName>
</protein>
<dbReference type="EMBL" id="CP030840">
    <property type="protein sequence ID" value="AXC13836.1"/>
    <property type="molecule type" value="Genomic_DNA"/>
</dbReference>
<sequence>MQSRILKILISLALAVPVSLGATAAVRTVSFSDALEAVRFYSDFPDRFTEAVASFKTLPERMNPTLSECN</sequence>
<proteinExistence type="predicted"/>
<feature type="chain" id="PRO_5016322361" evidence="1">
    <location>
        <begin position="25"/>
        <end position="70"/>
    </location>
</feature>
<dbReference type="OrthoDB" id="9904102at2"/>
<dbReference type="RefSeq" id="WP_114208740.1">
    <property type="nucleotide sequence ID" value="NZ_CP030840.1"/>
</dbReference>
<organism evidence="2 3">
    <name type="scientific">Acidisarcina polymorpha</name>
    <dbReference type="NCBI Taxonomy" id="2211140"/>
    <lineage>
        <taxon>Bacteria</taxon>
        <taxon>Pseudomonadati</taxon>
        <taxon>Acidobacteriota</taxon>
        <taxon>Terriglobia</taxon>
        <taxon>Terriglobales</taxon>
        <taxon>Acidobacteriaceae</taxon>
        <taxon>Acidisarcina</taxon>
    </lineage>
</organism>
<evidence type="ECO:0000256" key="1">
    <source>
        <dbReference type="SAM" id="SignalP"/>
    </source>
</evidence>
<gene>
    <name evidence="2" type="ORF">ACPOL_4564</name>
</gene>
<dbReference type="AlphaFoldDB" id="A0A2Z5G5K6"/>
<accession>A0A2Z5G5K6</accession>
<feature type="signal peptide" evidence="1">
    <location>
        <begin position="1"/>
        <end position="24"/>
    </location>
</feature>
<keyword evidence="3" id="KW-1185">Reference proteome</keyword>
<dbReference type="KEGG" id="abas:ACPOL_4564"/>
<evidence type="ECO:0000313" key="3">
    <source>
        <dbReference type="Proteomes" id="UP000253606"/>
    </source>
</evidence>
<dbReference type="Proteomes" id="UP000253606">
    <property type="component" value="Chromosome"/>
</dbReference>
<keyword evidence="1" id="KW-0732">Signal</keyword>